<dbReference type="FunFam" id="1.10.472.10:FF:000167">
    <property type="entry name" value="Mitotic cyclin 6"/>
    <property type="match status" value="1"/>
</dbReference>
<dbReference type="PANTHER" id="PTHR10177">
    <property type="entry name" value="CYCLINS"/>
    <property type="match status" value="1"/>
</dbReference>
<dbReference type="SUPFAM" id="SSF47954">
    <property type="entry name" value="Cyclin-like"/>
    <property type="match status" value="2"/>
</dbReference>
<dbReference type="Pfam" id="PF00134">
    <property type="entry name" value="Cyclin_N"/>
    <property type="match status" value="1"/>
</dbReference>
<dbReference type="Pfam" id="PF02984">
    <property type="entry name" value="Cyclin_C"/>
    <property type="match status" value="1"/>
</dbReference>
<dbReference type="GO" id="GO:0051301">
    <property type="term" value="P:cell division"/>
    <property type="evidence" value="ECO:0007669"/>
    <property type="project" value="UniProtKB-KW"/>
</dbReference>
<keyword evidence="5" id="KW-0131">Cell cycle</keyword>
<dbReference type="FunFam" id="1.10.472.10:FF:000013">
    <property type="entry name" value="Cyclin A1"/>
    <property type="match status" value="1"/>
</dbReference>
<evidence type="ECO:0000259" key="9">
    <source>
        <dbReference type="SMART" id="SM00385"/>
    </source>
</evidence>
<protein>
    <recommendedName>
        <fullName evidence="6">B-like cyclin</fullName>
    </recommendedName>
</protein>
<organism evidence="11 12">
    <name type="scientific">Pyrus ussuriensis x Pyrus communis</name>
    <dbReference type="NCBI Taxonomy" id="2448454"/>
    <lineage>
        <taxon>Eukaryota</taxon>
        <taxon>Viridiplantae</taxon>
        <taxon>Streptophyta</taxon>
        <taxon>Embryophyta</taxon>
        <taxon>Tracheophyta</taxon>
        <taxon>Spermatophyta</taxon>
        <taxon>Magnoliopsida</taxon>
        <taxon>eudicotyledons</taxon>
        <taxon>Gunneridae</taxon>
        <taxon>Pentapetalae</taxon>
        <taxon>rosids</taxon>
        <taxon>fabids</taxon>
        <taxon>Rosales</taxon>
        <taxon>Rosaceae</taxon>
        <taxon>Amygdaloideae</taxon>
        <taxon>Maleae</taxon>
        <taxon>Pyrus</taxon>
    </lineage>
</organism>
<evidence type="ECO:0000256" key="4">
    <source>
        <dbReference type="ARBA" id="ARBA00023127"/>
    </source>
</evidence>
<keyword evidence="12" id="KW-1185">Reference proteome</keyword>
<feature type="domain" description="Cyclin C-terminal" evidence="10">
    <location>
        <begin position="395"/>
        <end position="518"/>
    </location>
</feature>
<feature type="region of interest" description="Disordered" evidence="8">
    <location>
        <begin position="1"/>
        <end position="120"/>
    </location>
</feature>
<dbReference type="SMART" id="SM01332">
    <property type="entry name" value="Cyclin_C"/>
    <property type="match status" value="1"/>
</dbReference>
<dbReference type="PROSITE" id="PS00292">
    <property type="entry name" value="CYCLINS"/>
    <property type="match status" value="1"/>
</dbReference>
<evidence type="ECO:0000256" key="1">
    <source>
        <dbReference type="ARBA" id="ARBA00006955"/>
    </source>
</evidence>
<feature type="compositionally biased region" description="Polar residues" evidence="8">
    <location>
        <begin position="101"/>
        <end position="120"/>
    </location>
</feature>
<dbReference type="InterPro" id="IPR006671">
    <property type="entry name" value="Cyclin_N"/>
</dbReference>
<dbReference type="AlphaFoldDB" id="A0A5N5HSG7"/>
<evidence type="ECO:0000256" key="8">
    <source>
        <dbReference type="SAM" id="MobiDB-lite"/>
    </source>
</evidence>
<feature type="domain" description="Cyclin-like" evidence="9">
    <location>
        <begin position="399"/>
        <end position="487"/>
    </location>
</feature>
<dbReference type="InterPro" id="IPR013763">
    <property type="entry name" value="Cyclin-like_dom"/>
</dbReference>
<comment type="caution">
    <text evidence="11">The sequence shown here is derived from an EMBL/GenBank/DDBJ whole genome shotgun (WGS) entry which is preliminary data.</text>
</comment>
<dbReference type="InterPro" id="IPR039361">
    <property type="entry name" value="Cyclin"/>
</dbReference>
<evidence type="ECO:0000256" key="2">
    <source>
        <dbReference type="ARBA" id="ARBA00011177"/>
    </source>
</evidence>
<reference evidence="11 12" key="3">
    <citation type="submission" date="2019-11" db="EMBL/GenBank/DDBJ databases">
        <title>A de novo genome assembly of a pear dwarfing rootstock.</title>
        <authorList>
            <person name="Wang F."/>
            <person name="Wang J."/>
            <person name="Li S."/>
            <person name="Zhang Y."/>
            <person name="Fang M."/>
            <person name="Ma L."/>
            <person name="Zhao Y."/>
            <person name="Jiang S."/>
        </authorList>
    </citation>
    <scope>NUCLEOTIDE SEQUENCE [LARGE SCALE GENOMIC DNA]</scope>
    <source>
        <strain evidence="11">S2</strain>
        <tissue evidence="11">Leaf</tissue>
    </source>
</reference>
<evidence type="ECO:0000256" key="6">
    <source>
        <dbReference type="ARBA" id="ARBA00032263"/>
    </source>
</evidence>
<feature type="compositionally biased region" description="Basic residues" evidence="8">
    <location>
        <begin position="22"/>
        <end position="49"/>
    </location>
</feature>
<comment type="similarity">
    <text evidence="1">Belongs to the cyclin family. Cyclin AB subfamily.</text>
</comment>
<dbReference type="SMART" id="SM00385">
    <property type="entry name" value="CYCLIN"/>
    <property type="match status" value="2"/>
</dbReference>
<accession>A0A5N5HSG7</accession>
<keyword evidence="4 7" id="KW-0195">Cyclin</keyword>
<dbReference type="OrthoDB" id="5590282at2759"/>
<feature type="compositionally biased region" description="Low complexity" evidence="8">
    <location>
        <begin position="8"/>
        <end position="21"/>
    </location>
</feature>
<evidence type="ECO:0000256" key="7">
    <source>
        <dbReference type="RuleBase" id="RU000383"/>
    </source>
</evidence>
<feature type="domain" description="Cyclin-like" evidence="9">
    <location>
        <begin position="302"/>
        <end position="386"/>
    </location>
</feature>
<evidence type="ECO:0000256" key="3">
    <source>
        <dbReference type="ARBA" id="ARBA00022618"/>
    </source>
</evidence>
<proteinExistence type="inferred from homology"/>
<dbReference type="InterPro" id="IPR046965">
    <property type="entry name" value="Cyclin_A/B-like"/>
</dbReference>
<sequence length="538" mass="59866">MSARNRRPPLLSSSSSAAKKPSVSHRPNKKPSVSHRPNKKPSVSHHPNKKPMAAKTQVSKKRTALADVTNQRSGSQIVPPSSASSKPMVPCQTEVAKMATKASSCTSKTGISGSDESLSSKPSILVPFSGTSVAGTDPTIKVIGTDPSPSSSGTFLPAPSCINHAFRSRDVSPSRSVSASVSLNESMSTCDSLKSPEFEYIDTEDVSEVKSIGKKTTKSLFISDYPGKEGNIWKKDIFVDMEATDKVVDIDANLLDPQFCATIAPDIYKHLRESEENRRPFMDFMETIQKDINADMRAILIDWLVEVAEEFRLVPETLYLTINYVDRYLSGNVMHRKQLQLLGLACMMIAAKYEEIIAPEVEQFCYFTDNTYVKEEVLQMESSVLNHLKFEMTSPTAMCFLRRFCFATQKTSEVPSEHFWCLACYIAELSLVEYSMLCYAPSLIAASAAFLAKYILSPLKKPWNSTLRHYTLYQASDLRDCVKALHHLCCNGCGSNLPAVREKYSQHKYKFVAKKYCPLSIPPELFQDSVTRSSHDVC</sequence>
<name>A0A5N5HSG7_9ROSA</name>
<keyword evidence="3" id="KW-0132">Cell division</keyword>
<evidence type="ECO:0000313" key="11">
    <source>
        <dbReference type="EMBL" id="KAB2629201.1"/>
    </source>
</evidence>
<dbReference type="EMBL" id="SMOL01000148">
    <property type="protein sequence ID" value="KAB2629201.1"/>
    <property type="molecule type" value="Genomic_DNA"/>
</dbReference>
<feature type="compositionally biased region" description="Polar residues" evidence="8">
    <location>
        <begin position="68"/>
        <end position="85"/>
    </location>
</feature>
<dbReference type="GO" id="GO:0044772">
    <property type="term" value="P:mitotic cell cycle phase transition"/>
    <property type="evidence" value="ECO:0007669"/>
    <property type="project" value="InterPro"/>
</dbReference>
<dbReference type="Proteomes" id="UP000327157">
    <property type="component" value="Chromosome 8"/>
</dbReference>
<gene>
    <name evidence="11" type="ORF">D8674_033996</name>
</gene>
<reference evidence="12" key="2">
    <citation type="submission" date="2019-10" db="EMBL/GenBank/DDBJ databases">
        <title>A de novo genome assembly of a pear dwarfing rootstock.</title>
        <authorList>
            <person name="Wang F."/>
            <person name="Wang J."/>
            <person name="Li S."/>
            <person name="Zhang Y."/>
            <person name="Fang M."/>
            <person name="Ma L."/>
            <person name="Zhao Y."/>
            <person name="Jiang S."/>
        </authorList>
    </citation>
    <scope>NUCLEOTIDE SEQUENCE [LARGE SCALE GENOMIC DNA]</scope>
</reference>
<comment type="subunit">
    <text evidence="2">Interacts with the CDC2 protein kinase to form a serine/threonine kinase holoenzyme complex also known as maturation promoting factor (MPF). The cyclin subunit imparts substrate specificity to the complex.</text>
</comment>
<dbReference type="CDD" id="cd20562">
    <property type="entry name" value="CYCLIN_AtCycA_like_rpt1"/>
    <property type="match status" value="1"/>
</dbReference>
<evidence type="ECO:0000259" key="10">
    <source>
        <dbReference type="SMART" id="SM01332"/>
    </source>
</evidence>
<evidence type="ECO:0000313" key="12">
    <source>
        <dbReference type="Proteomes" id="UP000327157"/>
    </source>
</evidence>
<evidence type="ECO:0000256" key="5">
    <source>
        <dbReference type="ARBA" id="ARBA00023306"/>
    </source>
</evidence>
<dbReference type="InterPro" id="IPR048258">
    <property type="entry name" value="Cyclins_cyclin-box"/>
</dbReference>
<dbReference type="InterPro" id="IPR004367">
    <property type="entry name" value="Cyclin_C-dom"/>
</dbReference>
<dbReference type="CDD" id="cd20506">
    <property type="entry name" value="CYCLIN_AtCycA-like_rpt2"/>
    <property type="match status" value="1"/>
</dbReference>
<dbReference type="Gene3D" id="1.10.472.10">
    <property type="entry name" value="Cyclin-like"/>
    <property type="match status" value="2"/>
</dbReference>
<dbReference type="PIRSF" id="PIRSF001771">
    <property type="entry name" value="Cyclin_A_B_D_E"/>
    <property type="match status" value="1"/>
</dbReference>
<dbReference type="InterPro" id="IPR036915">
    <property type="entry name" value="Cyclin-like_sf"/>
</dbReference>
<dbReference type="GO" id="GO:0016538">
    <property type="term" value="F:cyclin-dependent protein serine/threonine kinase regulator activity"/>
    <property type="evidence" value="ECO:0007669"/>
    <property type="project" value="InterPro"/>
</dbReference>
<reference evidence="11 12" key="1">
    <citation type="submission" date="2019-09" db="EMBL/GenBank/DDBJ databases">
        <authorList>
            <person name="Ou C."/>
        </authorList>
    </citation>
    <scope>NUCLEOTIDE SEQUENCE [LARGE SCALE GENOMIC DNA]</scope>
    <source>
        <strain evidence="11">S2</strain>
        <tissue evidence="11">Leaf</tissue>
    </source>
</reference>